<dbReference type="PANTHER" id="PTHR38434">
    <property type="entry name" value="BLL2549 PROTEIN"/>
    <property type="match status" value="1"/>
</dbReference>
<feature type="compositionally biased region" description="Basic and acidic residues" evidence="1">
    <location>
        <begin position="118"/>
        <end position="129"/>
    </location>
</feature>
<dbReference type="InterPro" id="IPR019286">
    <property type="entry name" value="DUF2339_TM"/>
</dbReference>
<protein>
    <submittedName>
        <fullName evidence="3">DUF2339 domain-containing protein</fullName>
    </submittedName>
</protein>
<feature type="transmembrane region" description="Helical" evidence="2">
    <location>
        <begin position="557"/>
        <end position="575"/>
    </location>
</feature>
<accession>A0ABT5EQU1</accession>
<feature type="transmembrane region" description="Helical" evidence="2">
    <location>
        <begin position="246"/>
        <end position="270"/>
    </location>
</feature>
<feature type="transmembrane region" description="Helical" evidence="2">
    <location>
        <begin position="531"/>
        <end position="551"/>
    </location>
</feature>
<gene>
    <name evidence="3" type="ORF">POL67_22910</name>
</gene>
<feature type="transmembrane region" description="Helical" evidence="2">
    <location>
        <begin position="922"/>
        <end position="941"/>
    </location>
</feature>
<feature type="region of interest" description="Disordered" evidence="1">
    <location>
        <begin position="60"/>
        <end position="181"/>
    </location>
</feature>
<feature type="transmembrane region" description="Helical" evidence="2">
    <location>
        <begin position="700"/>
        <end position="717"/>
    </location>
</feature>
<feature type="transmembrane region" description="Helical" evidence="2">
    <location>
        <begin position="797"/>
        <end position="818"/>
    </location>
</feature>
<keyword evidence="4" id="KW-1185">Reference proteome</keyword>
<keyword evidence="2" id="KW-1133">Transmembrane helix</keyword>
<sequence>MEALLVLLGLGLVGLFLATPILALLLATQAKARAKHLEERLDVREARIVELERRLARMETLAQAPPVHPPDRTAPSPTPHDPSVNAGRVDLRDAKIHPSDLTDAPSTPHDPSFQPGRGDLRDAKVHPSDLTDAPHALAVAPSEPTGDPHAISEAAAASASASAPAPAAVSSSAPPTEPAPSLEEQLGLTWLTRIGAAAFLLGALFFFKYAVDNAWIGPTGRVVLGAALGALLLASAELLRPRTRPAFVHALSGIGLATLVASLWASVALYQLAPPTVAFVAVALVLALGAGLSLRHRAESLLVLVLVAGLANPVVLSTGQDRPAALFGYLLLLGSMALGVALRAGFRLVLALVVAGSAALFLGWYAKYFDIHGQASAWSDVPPEARIGPYHNLAARLAPLLFVGLASAQWSAVALYLDRRTPRKLDAKLFALAALTLSHAGAAMLLPDHVWFLSALAIALGAFAIWLLGALGVTELLAVPMAAAFVVFLVVSHDVPQEQRLWLVALFGGWTAVYVAGFVRKVLRLDPLPAGAAIAGSVAAALFVVLAAVQLLPERPAIFVVLTSIASAAAAALAVRARLGVLHLAAVAFASLMVAIAAGFVRSAAPAVPLSPAFLGALVVFGVVHLAALGVAALRTPAPVRWSAVLAGALATLAFVAAALASTSDEVPTFRALVTAAAGAADLALAAVIMRRRPEASVRLSLLAGLALGLFAAALAFGLEGATITVLWAALGCVAAAIAARSREGGWLVVASLLFTATLVRLVAIDVWGTQALVERFLETQGREGVLSVPLLRSPRATGLAGMSVALLVAAYLLAAGARRADAAKDKARASLDVAAGIAAIGGHAFWITLAVLEVRTAVTTLPAPPPVPLDAPEWAAFAARLTALLESQQGRLAMTTTLVLSVAAAALLALGFAARSALHRYLGLALFFLAVAKLAVWDVWSVERIYQILLLTGVGALLVAGGFLYARFSDRLIALMRTGGTALVILLVATRADAQEIAPRLLPVGKYASMRAVTGIDAAGDHRLVVDDVLYRASTSAELLADVRLVDAAGREVPRIVREIPAHRRAPDVPGELLDPAWLQSGAAVATFRLPASTLHCRLVLDISGETFLRRVRVETGDSREALGVVAEGPFVYRIRHERGTVEHLLVPYPKSEARLVRVTLLPSDAAEAGGRLSIRGADFRCPSSNDETNAASEVPLAIEEIRRDEAERSTIVTLDAGAEGLPIQAITLDVGTTELRRRVDVTATSFREVWPAVGGGVLYRITPRPGVVLESTRLPIDETRKRYFRLVIHDEDSPPLGIRGARGEVRAREIVFRATAPGEHRLYVGDRTAAAPSYDLAVILDRADRAEAPRDATMGPVLPNPRFGEADRAAPLPFTERHRTALGVALAVVLLALSLWAIRLLRNAGTADEGKPG</sequence>
<evidence type="ECO:0000256" key="1">
    <source>
        <dbReference type="SAM" id="MobiDB-lite"/>
    </source>
</evidence>
<dbReference type="Pfam" id="PF10101">
    <property type="entry name" value="DUF2339"/>
    <property type="match status" value="2"/>
</dbReference>
<feature type="transmembrane region" description="Helical" evidence="2">
    <location>
        <begin position="301"/>
        <end position="318"/>
    </location>
</feature>
<name>A0ABT5EQU1_9BACT</name>
<dbReference type="EMBL" id="JAQNDO010000001">
    <property type="protein sequence ID" value="MDC0744200.1"/>
    <property type="molecule type" value="Genomic_DNA"/>
</dbReference>
<feature type="transmembrane region" description="Helical" evidence="2">
    <location>
        <begin position="349"/>
        <end position="366"/>
    </location>
</feature>
<feature type="transmembrane region" description="Helical" evidence="2">
    <location>
        <begin position="1383"/>
        <end position="1403"/>
    </location>
</feature>
<feature type="transmembrane region" description="Helical" evidence="2">
    <location>
        <begin position="397"/>
        <end position="417"/>
    </location>
</feature>
<feature type="transmembrane region" description="Helical" evidence="2">
    <location>
        <begin position="582"/>
        <end position="601"/>
    </location>
</feature>
<feature type="transmembrane region" description="Helical" evidence="2">
    <location>
        <begin position="6"/>
        <end position="27"/>
    </location>
</feature>
<organism evidence="3 4">
    <name type="scientific">Polyangium mundeleinium</name>
    <dbReference type="NCBI Taxonomy" id="2995306"/>
    <lineage>
        <taxon>Bacteria</taxon>
        <taxon>Pseudomonadati</taxon>
        <taxon>Myxococcota</taxon>
        <taxon>Polyangia</taxon>
        <taxon>Polyangiales</taxon>
        <taxon>Polyangiaceae</taxon>
        <taxon>Polyangium</taxon>
    </lineage>
</organism>
<dbReference type="RefSeq" id="WP_271920471.1">
    <property type="nucleotide sequence ID" value="NZ_JAQNDO010000001.1"/>
</dbReference>
<feature type="transmembrane region" description="Helical" evidence="2">
    <location>
        <begin position="276"/>
        <end position="294"/>
    </location>
</feature>
<feature type="transmembrane region" description="Helical" evidence="2">
    <location>
        <begin position="669"/>
        <end position="688"/>
    </location>
</feature>
<feature type="transmembrane region" description="Helical" evidence="2">
    <location>
        <begin position="501"/>
        <end position="519"/>
    </location>
</feature>
<proteinExistence type="predicted"/>
<keyword evidence="2" id="KW-0812">Transmembrane</keyword>
<feature type="transmembrane region" description="Helical" evidence="2">
    <location>
        <begin position="747"/>
        <end position="768"/>
    </location>
</feature>
<keyword evidence="2" id="KW-0472">Membrane</keyword>
<feature type="transmembrane region" description="Helical" evidence="2">
    <location>
        <begin position="830"/>
        <end position="853"/>
    </location>
</feature>
<feature type="transmembrane region" description="Helical" evidence="2">
    <location>
        <begin position="429"/>
        <end position="446"/>
    </location>
</feature>
<feature type="transmembrane region" description="Helical" evidence="2">
    <location>
        <begin position="452"/>
        <end position="469"/>
    </location>
</feature>
<dbReference type="PANTHER" id="PTHR38434:SF1">
    <property type="entry name" value="BLL2549 PROTEIN"/>
    <property type="match status" value="1"/>
</dbReference>
<evidence type="ECO:0000313" key="4">
    <source>
        <dbReference type="Proteomes" id="UP001221411"/>
    </source>
</evidence>
<feature type="transmembrane region" description="Helical" evidence="2">
    <location>
        <begin position="893"/>
        <end position="915"/>
    </location>
</feature>
<dbReference type="Proteomes" id="UP001221411">
    <property type="component" value="Unassembled WGS sequence"/>
</dbReference>
<feature type="transmembrane region" description="Helical" evidence="2">
    <location>
        <begin position="723"/>
        <end position="740"/>
    </location>
</feature>
<feature type="compositionally biased region" description="Low complexity" evidence="1">
    <location>
        <begin position="151"/>
        <end position="174"/>
    </location>
</feature>
<evidence type="ECO:0000313" key="3">
    <source>
        <dbReference type="EMBL" id="MDC0744200.1"/>
    </source>
</evidence>
<feature type="transmembrane region" description="Helical" evidence="2">
    <location>
        <begin position="222"/>
        <end position="239"/>
    </location>
</feature>
<feature type="transmembrane region" description="Helical" evidence="2">
    <location>
        <begin position="476"/>
        <end position="495"/>
    </location>
</feature>
<feature type="compositionally biased region" description="Basic and acidic residues" evidence="1">
    <location>
        <begin position="89"/>
        <end position="100"/>
    </location>
</feature>
<feature type="transmembrane region" description="Helical" evidence="2">
    <location>
        <begin position="613"/>
        <end position="632"/>
    </location>
</feature>
<feature type="transmembrane region" description="Helical" evidence="2">
    <location>
        <begin position="973"/>
        <end position="991"/>
    </location>
</feature>
<feature type="transmembrane region" description="Helical" evidence="2">
    <location>
        <begin position="947"/>
        <end position="966"/>
    </location>
</feature>
<reference evidence="3 4" key="1">
    <citation type="submission" date="2022-11" db="EMBL/GenBank/DDBJ databases">
        <title>Minimal conservation of predation-associated metabolite biosynthetic gene clusters underscores biosynthetic potential of Myxococcota including descriptions for ten novel species: Archangium lansinium sp. nov., Myxococcus landrumus sp. nov., Nannocystis bai.</title>
        <authorList>
            <person name="Ahearne A."/>
            <person name="Stevens C."/>
            <person name="Dowd S."/>
        </authorList>
    </citation>
    <scope>NUCLEOTIDE SEQUENCE [LARGE SCALE GENOMIC DNA]</scope>
    <source>
        <strain evidence="3 4">RJM3</strain>
    </source>
</reference>
<evidence type="ECO:0000256" key="2">
    <source>
        <dbReference type="SAM" id="Phobius"/>
    </source>
</evidence>
<feature type="transmembrane region" description="Helical" evidence="2">
    <location>
        <begin position="644"/>
        <end position="663"/>
    </location>
</feature>
<feature type="transmembrane region" description="Helical" evidence="2">
    <location>
        <begin position="324"/>
        <end position="342"/>
    </location>
</feature>
<feature type="transmembrane region" description="Helical" evidence="2">
    <location>
        <begin position="190"/>
        <end position="210"/>
    </location>
</feature>
<comment type="caution">
    <text evidence="3">The sequence shown here is derived from an EMBL/GenBank/DDBJ whole genome shotgun (WGS) entry which is preliminary data.</text>
</comment>